<feature type="transmembrane region" description="Helical" evidence="2">
    <location>
        <begin position="140"/>
        <end position="173"/>
    </location>
</feature>
<accession>A0ABV8QYK9</accession>
<comment type="caution">
    <text evidence="4">The sequence shown here is derived from an EMBL/GenBank/DDBJ whole genome shotgun (WGS) entry which is preliminary data.</text>
</comment>
<reference evidence="5" key="1">
    <citation type="journal article" date="2019" name="Int. J. Syst. Evol. Microbiol.">
        <title>The Global Catalogue of Microorganisms (GCM) 10K type strain sequencing project: providing services to taxonomists for standard genome sequencing and annotation.</title>
        <authorList>
            <consortium name="The Broad Institute Genomics Platform"/>
            <consortium name="The Broad Institute Genome Sequencing Center for Infectious Disease"/>
            <person name="Wu L."/>
            <person name="Ma J."/>
        </authorList>
    </citation>
    <scope>NUCLEOTIDE SEQUENCE [LARGE SCALE GENOMIC DNA]</scope>
    <source>
        <strain evidence="5">CGMCC 1.10698</strain>
    </source>
</reference>
<keyword evidence="2" id="KW-0812">Transmembrane</keyword>
<keyword evidence="2" id="KW-1133">Transmembrane helix</keyword>
<dbReference type="Pfam" id="PF25231">
    <property type="entry name" value="DUF7847"/>
    <property type="match status" value="1"/>
</dbReference>
<dbReference type="Proteomes" id="UP001595773">
    <property type="component" value="Unassembled WGS sequence"/>
</dbReference>
<protein>
    <recommendedName>
        <fullName evidence="3">DUF7847 domain-containing protein</fullName>
    </recommendedName>
</protein>
<sequence>MAPPKPGVIPLRPLNLGEVLDGAFQAARRNGKAMFGSAVIFQVVAAAVTLVVMAVGFGQVGLSLMNGGYFAEASSEPSAEALDSLLGSVLPVLAGLVVVQFLSVLAQMVLQGALVIPVLRATLNRTTSFGQMWRLARPRVPSLLGLALLYTAAGLVAMALYGGILVGIIFAVGGVNSGGGALAAVGLGILLSLPFLAAGIWVSIKLLLAPAAIVCENLGVVAALKRSWQLTQQNWWRTFGITALAAVIASVIAGIVSAPVGILLSLLVPLMVPNPGTEQVLTQMWITQGISGLVGALVGAVTLAFQSGVMALIYVDLRMRRDGFDVILLKEAESGTDDGAIPGNVPASPSSAAGFSGPYPPAGYPGA</sequence>
<feature type="domain" description="DUF7847" evidence="3">
    <location>
        <begin position="15"/>
        <end position="306"/>
    </location>
</feature>
<dbReference type="EMBL" id="JBHSCQ010000006">
    <property type="protein sequence ID" value="MFC4265340.1"/>
    <property type="molecule type" value="Genomic_DNA"/>
</dbReference>
<dbReference type="RefSeq" id="WP_230067372.1">
    <property type="nucleotide sequence ID" value="NZ_BAABLL010000003.1"/>
</dbReference>
<evidence type="ECO:0000256" key="2">
    <source>
        <dbReference type="SAM" id="Phobius"/>
    </source>
</evidence>
<feature type="region of interest" description="Disordered" evidence="1">
    <location>
        <begin position="339"/>
        <end position="367"/>
    </location>
</feature>
<name>A0ABV8QYK9_9MICC</name>
<feature type="transmembrane region" description="Helical" evidence="2">
    <location>
        <begin position="92"/>
        <end position="119"/>
    </location>
</feature>
<keyword evidence="2" id="KW-0472">Membrane</keyword>
<evidence type="ECO:0000259" key="3">
    <source>
        <dbReference type="Pfam" id="PF25231"/>
    </source>
</evidence>
<evidence type="ECO:0000256" key="1">
    <source>
        <dbReference type="SAM" id="MobiDB-lite"/>
    </source>
</evidence>
<keyword evidence="5" id="KW-1185">Reference proteome</keyword>
<dbReference type="InterPro" id="IPR057169">
    <property type="entry name" value="DUF7847"/>
</dbReference>
<feature type="compositionally biased region" description="Low complexity" evidence="1">
    <location>
        <begin position="346"/>
        <end position="357"/>
    </location>
</feature>
<proteinExistence type="predicted"/>
<feature type="transmembrane region" description="Helical" evidence="2">
    <location>
        <begin position="179"/>
        <end position="202"/>
    </location>
</feature>
<evidence type="ECO:0000313" key="5">
    <source>
        <dbReference type="Proteomes" id="UP001595773"/>
    </source>
</evidence>
<feature type="transmembrane region" description="Helical" evidence="2">
    <location>
        <begin position="33"/>
        <end position="57"/>
    </location>
</feature>
<feature type="transmembrane region" description="Helical" evidence="2">
    <location>
        <begin position="239"/>
        <end position="272"/>
    </location>
</feature>
<feature type="transmembrane region" description="Helical" evidence="2">
    <location>
        <begin position="292"/>
        <end position="315"/>
    </location>
</feature>
<gene>
    <name evidence="4" type="ORF">ACFOW9_06975</name>
</gene>
<evidence type="ECO:0000313" key="4">
    <source>
        <dbReference type="EMBL" id="MFC4265340.1"/>
    </source>
</evidence>
<organism evidence="4 5">
    <name type="scientific">Arthrobacter cryoconiti</name>
    <dbReference type="NCBI Taxonomy" id="748907"/>
    <lineage>
        <taxon>Bacteria</taxon>
        <taxon>Bacillati</taxon>
        <taxon>Actinomycetota</taxon>
        <taxon>Actinomycetes</taxon>
        <taxon>Micrococcales</taxon>
        <taxon>Micrococcaceae</taxon>
        <taxon>Arthrobacter</taxon>
    </lineage>
</organism>
<feature type="compositionally biased region" description="Pro residues" evidence="1">
    <location>
        <begin position="358"/>
        <end position="367"/>
    </location>
</feature>